<evidence type="ECO:0000259" key="21">
    <source>
        <dbReference type="SMART" id="SM00864"/>
    </source>
</evidence>
<dbReference type="InterPro" id="IPR045583">
    <property type="entry name" value="KPBA/B_C"/>
</dbReference>
<comment type="catalytic activity">
    <reaction evidence="19">
        <text>GTP + H2O = GDP + phosphate + H(+)</text>
        <dbReference type="Rhea" id="RHEA:19669"/>
        <dbReference type="ChEBI" id="CHEBI:15377"/>
        <dbReference type="ChEBI" id="CHEBI:15378"/>
        <dbReference type="ChEBI" id="CHEBI:37565"/>
        <dbReference type="ChEBI" id="CHEBI:43474"/>
        <dbReference type="ChEBI" id="CHEBI:58189"/>
    </reaction>
    <physiologicalReaction direction="left-to-right" evidence="19">
        <dbReference type="Rhea" id="RHEA:19670"/>
    </physiologicalReaction>
</comment>
<dbReference type="GO" id="GO:0005964">
    <property type="term" value="C:phosphorylase kinase complex"/>
    <property type="evidence" value="ECO:0007669"/>
    <property type="project" value="TreeGrafter"/>
</dbReference>
<comment type="subcellular location">
    <subcellularLocation>
        <location evidence="2 20">Cell membrane</location>
        <topology evidence="2 20">Lipid-anchor</topology>
        <orientation evidence="2 20">Cytoplasmic side</orientation>
    </subcellularLocation>
</comment>
<evidence type="ECO:0000259" key="22">
    <source>
        <dbReference type="SMART" id="SM00865"/>
    </source>
</evidence>
<dbReference type="Gene3D" id="3.30.1330.20">
    <property type="entry name" value="Tubulin/FtsZ, C-terminal domain"/>
    <property type="match status" value="1"/>
</dbReference>
<evidence type="ECO:0000256" key="19">
    <source>
        <dbReference type="ARBA" id="ARBA00049117"/>
    </source>
</evidence>
<dbReference type="GO" id="GO:0005525">
    <property type="term" value="F:GTP binding"/>
    <property type="evidence" value="ECO:0007669"/>
    <property type="project" value="UniProtKB-KW"/>
</dbReference>
<dbReference type="UniPathway" id="UPA00163"/>
<keyword evidence="7" id="KW-0597">Phosphoprotein</keyword>
<dbReference type="PANTHER" id="PTHR10749:SF7">
    <property type="entry name" value="PHOSPHORYLASE B KINASE REGULATORY SUBUNIT ALPHA-RELATED"/>
    <property type="match status" value="1"/>
</dbReference>
<evidence type="ECO:0000256" key="8">
    <source>
        <dbReference type="ARBA" id="ARBA00022600"/>
    </source>
</evidence>
<evidence type="ECO:0000256" key="2">
    <source>
        <dbReference type="ARBA" id="ARBA00004342"/>
    </source>
</evidence>
<dbReference type="SMART" id="SM00865">
    <property type="entry name" value="Tubulin_C"/>
    <property type="match status" value="1"/>
</dbReference>
<keyword evidence="10" id="KW-0547">Nucleotide-binding</keyword>
<dbReference type="InterPro" id="IPR011613">
    <property type="entry name" value="GH15-like"/>
</dbReference>
<dbReference type="GO" id="GO:0005516">
    <property type="term" value="F:calmodulin binding"/>
    <property type="evidence" value="ECO:0007669"/>
    <property type="project" value="UniProtKB-KW"/>
</dbReference>
<dbReference type="EMBL" id="CAJOBC010000403">
    <property type="protein sequence ID" value="CAF3581926.1"/>
    <property type="molecule type" value="Genomic_DNA"/>
</dbReference>
<dbReference type="PRINTS" id="PR01162">
    <property type="entry name" value="ALPHATUBULIN"/>
</dbReference>
<evidence type="ECO:0000256" key="3">
    <source>
        <dbReference type="ARBA" id="ARBA00005131"/>
    </source>
</evidence>
<dbReference type="InterPro" id="IPR023123">
    <property type="entry name" value="Tubulin_C"/>
</dbReference>
<evidence type="ECO:0000256" key="18">
    <source>
        <dbReference type="ARBA" id="ARBA00034296"/>
    </source>
</evidence>
<dbReference type="FunFam" id="3.40.50.1440:FF:000016">
    <property type="entry name" value="Tubulin alpha chain"/>
    <property type="match status" value="1"/>
</dbReference>
<evidence type="ECO:0000256" key="17">
    <source>
        <dbReference type="ARBA" id="ARBA00023289"/>
    </source>
</evidence>
<dbReference type="EMBL" id="CAJNOQ010000403">
    <property type="protein sequence ID" value="CAF0797180.1"/>
    <property type="molecule type" value="Genomic_DNA"/>
</dbReference>
<keyword evidence="14 20" id="KW-0472">Membrane</keyword>
<dbReference type="SMART" id="SM00864">
    <property type="entry name" value="Tubulin"/>
    <property type="match status" value="1"/>
</dbReference>
<keyword evidence="16 20" id="KW-0449">Lipoprotein</keyword>
<dbReference type="GO" id="GO:0005200">
    <property type="term" value="F:structural constituent of cytoskeleton"/>
    <property type="evidence" value="ECO:0007669"/>
    <property type="project" value="InterPro"/>
</dbReference>
<protein>
    <recommendedName>
        <fullName evidence="20">Phosphorylase b kinase regulatory subunit</fullName>
    </recommendedName>
</protein>
<name>A0A813SJG4_9BILA</name>
<dbReference type="Gene3D" id="1.50.10.10">
    <property type="match status" value="1"/>
</dbReference>
<comment type="caution">
    <text evidence="23">The sequence shown here is derived from an EMBL/GenBank/DDBJ whole genome shotgun (WGS) entry which is preliminary data.</text>
</comment>
<dbReference type="Proteomes" id="UP000663829">
    <property type="component" value="Unassembled WGS sequence"/>
</dbReference>
<comment type="function">
    <text evidence="18">Tubulin is the major constituent of microtubules, a cylinder consisting of laterally associated linear protofilaments composed of alpha- and beta-tubulin heterodimers. Microtubules grow by the addition of GTP-tubulin dimers to the microtubule end, where a stabilizing cap forms. Below the cap, tubulin dimers are in GDP-bound state, owing to GTPase activity of alpha-tubulin.</text>
</comment>
<dbReference type="FunFam" id="3.30.1330.20:FF:000001">
    <property type="entry name" value="Tubulin alpha chain"/>
    <property type="match status" value="1"/>
</dbReference>
<dbReference type="Pfam" id="PF00091">
    <property type="entry name" value="Tubulin"/>
    <property type="match status" value="1"/>
</dbReference>
<keyword evidence="17 20" id="KW-0636">Prenylation</keyword>
<dbReference type="SUPFAM" id="SSF55307">
    <property type="entry name" value="Tubulin C-terminal domain-like"/>
    <property type="match status" value="1"/>
</dbReference>
<dbReference type="InterPro" id="IPR002452">
    <property type="entry name" value="Alpha_tubulin"/>
</dbReference>
<dbReference type="GO" id="GO:0007017">
    <property type="term" value="P:microtubule-based process"/>
    <property type="evidence" value="ECO:0007669"/>
    <property type="project" value="InterPro"/>
</dbReference>
<evidence type="ECO:0000256" key="1">
    <source>
        <dbReference type="ARBA" id="ARBA00002837"/>
    </source>
</evidence>
<dbReference type="FunFam" id="1.50.10.10:FF:000004">
    <property type="entry name" value="Phosphorylase b kinase regulatory subunit"/>
    <property type="match status" value="1"/>
</dbReference>
<dbReference type="OrthoDB" id="5971574at2759"/>
<evidence type="ECO:0000313" key="24">
    <source>
        <dbReference type="EMBL" id="CAF3581926.1"/>
    </source>
</evidence>
<comment type="similarity">
    <text evidence="5">Belongs to the tubulin family.</text>
</comment>
<dbReference type="PRINTS" id="PR01161">
    <property type="entry name" value="TUBULIN"/>
</dbReference>
<dbReference type="Pfam" id="PF19292">
    <property type="entry name" value="KPBB_C"/>
    <property type="match status" value="1"/>
</dbReference>
<feature type="domain" description="Tubulin/FtsZ GTPase" evidence="21">
    <location>
        <begin position="1232"/>
        <end position="1385"/>
    </location>
</feature>
<dbReference type="Pfam" id="PF00723">
    <property type="entry name" value="Glyco_hydro_15"/>
    <property type="match status" value="1"/>
</dbReference>
<evidence type="ECO:0000256" key="15">
    <source>
        <dbReference type="ARBA" id="ARBA00023277"/>
    </source>
</evidence>
<evidence type="ECO:0000256" key="5">
    <source>
        <dbReference type="ARBA" id="ARBA00009636"/>
    </source>
</evidence>
<evidence type="ECO:0000256" key="20">
    <source>
        <dbReference type="RuleBase" id="RU364123"/>
    </source>
</evidence>
<dbReference type="Gene3D" id="3.40.50.1440">
    <property type="entry name" value="Tubulin/FtsZ, GTPase domain"/>
    <property type="match status" value="2"/>
</dbReference>
<evidence type="ECO:0000256" key="12">
    <source>
        <dbReference type="ARBA" id="ARBA00022860"/>
    </source>
</evidence>
<feature type="domain" description="Tubulin/FtsZ 2-layer sandwich" evidence="22">
    <location>
        <begin position="1387"/>
        <end position="1532"/>
    </location>
</feature>
<organism evidence="23 25">
    <name type="scientific">Didymodactylos carnosus</name>
    <dbReference type="NCBI Taxonomy" id="1234261"/>
    <lineage>
        <taxon>Eukaryota</taxon>
        <taxon>Metazoa</taxon>
        <taxon>Spiralia</taxon>
        <taxon>Gnathifera</taxon>
        <taxon>Rotifera</taxon>
        <taxon>Eurotatoria</taxon>
        <taxon>Bdelloidea</taxon>
        <taxon>Philodinida</taxon>
        <taxon>Philodinidae</taxon>
        <taxon>Didymodactylos</taxon>
    </lineage>
</organism>
<evidence type="ECO:0000256" key="6">
    <source>
        <dbReference type="ARBA" id="ARBA00022475"/>
    </source>
</evidence>
<keyword evidence="8 20" id="KW-0321">Glycogen metabolism</keyword>
<evidence type="ECO:0000256" key="10">
    <source>
        <dbReference type="ARBA" id="ARBA00022741"/>
    </source>
</evidence>
<keyword evidence="15 20" id="KW-0119">Carbohydrate metabolism</keyword>
<dbReference type="InterPro" id="IPR008734">
    <property type="entry name" value="PHK_A/B_su"/>
</dbReference>
<dbReference type="GO" id="GO:0005874">
    <property type="term" value="C:microtubule"/>
    <property type="evidence" value="ECO:0007669"/>
    <property type="project" value="UniProtKB-KW"/>
</dbReference>
<reference evidence="23" key="1">
    <citation type="submission" date="2021-02" db="EMBL/GenBank/DDBJ databases">
        <authorList>
            <person name="Nowell W R."/>
        </authorList>
    </citation>
    <scope>NUCLEOTIDE SEQUENCE</scope>
</reference>
<proteinExistence type="inferred from homology"/>
<dbReference type="InterPro" id="IPR012341">
    <property type="entry name" value="6hp_glycosidase-like_sf"/>
</dbReference>
<dbReference type="Proteomes" id="UP000681722">
    <property type="component" value="Unassembled WGS sequence"/>
</dbReference>
<evidence type="ECO:0000256" key="13">
    <source>
        <dbReference type="ARBA" id="ARBA00023134"/>
    </source>
</evidence>
<evidence type="ECO:0000256" key="7">
    <source>
        <dbReference type="ARBA" id="ARBA00022553"/>
    </source>
</evidence>
<gene>
    <name evidence="23" type="ORF">GPM918_LOCUS3318</name>
    <name evidence="24" type="ORF">SRO942_LOCUS3318</name>
</gene>
<dbReference type="PROSITE" id="PS00227">
    <property type="entry name" value="TUBULIN"/>
    <property type="match status" value="1"/>
</dbReference>
<evidence type="ECO:0000256" key="14">
    <source>
        <dbReference type="ARBA" id="ARBA00023136"/>
    </source>
</evidence>
<keyword evidence="11" id="KW-0378">Hydrolase</keyword>
<evidence type="ECO:0000256" key="11">
    <source>
        <dbReference type="ARBA" id="ARBA00022801"/>
    </source>
</evidence>
<keyword evidence="13" id="KW-0342">GTP-binding</keyword>
<dbReference type="CDD" id="cd02186">
    <property type="entry name" value="alpha_tubulin"/>
    <property type="match status" value="1"/>
</dbReference>
<dbReference type="GO" id="GO:0005977">
    <property type="term" value="P:glycogen metabolic process"/>
    <property type="evidence" value="ECO:0007669"/>
    <property type="project" value="UniProtKB-UniPathway"/>
</dbReference>
<accession>A0A813SJG4</accession>
<keyword evidence="9" id="KW-0493">Microtubule</keyword>
<dbReference type="GO" id="GO:0016787">
    <property type="term" value="F:hydrolase activity"/>
    <property type="evidence" value="ECO:0007669"/>
    <property type="project" value="UniProtKB-KW"/>
</dbReference>
<evidence type="ECO:0000256" key="9">
    <source>
        <dbReference type="ARBA" id="ARBA00022701"/>
    </source>
</evidence>
<evidence type="ECO:0000313" key="25">
    <source>
        <dbReference type="Proteomes" id="UP000663829"/>
    </source>
</evidence>
<dbReference type="InterPro" id="IPR000217">
    <property type="entry name" value="Tubulin"/>
</dbReference>
<dbReference type="InterPro" id="IPR036525">
    <property type="entry name" value="Tubulin/FtsZ_GTPase_sf"/>
</dbReference>
<dbReference type="PANTHER" id="PTHR10749">
    <property type="entry name" value="PHOSPHORYLASE B KINASE REGULATORY SUBUNIT"/>
    <property type="match status" value="1"/>
</dbReference>
<dbReference type="InterPro" id="IPR018316">
    <property type="entry name" value="Tubulin/FtsZ_2-layer-sand-dom"/>
</dbReference>
<dbReference type="InterPro" id="IPR008280">
    <property type="entry name" value="Tub_FtsZ_C"/>
</dbReference>
<comment type="function">
    <text evidence="1">Phosphorylase b kinase catalyzes the phosphorylation of serine in certain substrates, including troponin I. The alpha chain may bind calmodulin.</text>
</comment>
<comment type="pathway">
    <text evidence="3 20">Glycan biosynthesis; glycogen metabolism.</text>
</comment>
<comment type="similarity">
    <text evidence="4 20">Belongs to the phosphorylase b kinase regulatory chain family.</text>
</comment>
<dbReference type="FunFam" id="1.10.287.600:FF:000005">
    <property type="entry name" value="Tubulin alpha chain"/>
    <property type="match status" value="1"/>
</dbReference>
<sequence length="1587" mass="180439">MLLVPTGRGGSNRGGGTGLPLDFYYNTLMKTILCNQNPVTGLFSAGKDTDHAWVRDNVYAIMAVWGLSLSYKKHLDQMENWTRCYELEQSVVKTMRGLLSCMMKQVSKVEKFKLTLNKDDCLHAKYSSVTGNTVVGDHEWGHLQLDSTSLYLLMLGEMTSSGLQIVFTLDEVDFLQNLIFYVEQSYMIPDYGVWERGDKTNHGYPELNSSSVGMAKAALEALNELDLFGSNGGPRSVIHVSADYIYWCHLVLKSMLPRESFSKESDASLLSIISYPAFAVEDLELVTETKQSIISKLQGRYGLSRFLRDGHKTPIEDVSRLHYEPHELKCFEKIECEWPMFFCYLILDGLFHENENQVELYHGLLEECVIRDSDDIPILPELYAVPASKVEEEKRDPHSKKRIPMGRMPQMWGQSLYILAMLVRDGFLAPGELDPLNRRLITEPKPEGFVQVCVLTDSDIIQSKLASVGIHIQQLKDLELIQVRSVQTLQNIYSHLGKNERLGLTGRPSLEMGPLSTSKLYTLNGRTFAFTPSFMDQRAFYLASDLDYILDHFRTYLAFINKHWNNITGRPVVATVLRASLFDVEQTPQNLIQTLKKLKTGYIHGVRVQLGKLEDFINTSCITSLDFVFREDDSEDPQEKFLDLLESTADYNRHAPNLLLHQNVDYRYPKRYRIKKLAEIRGAVKRSRSIHYTDNSHNLLGQSLDDQDEVDASVLNHIRTDDHSTVSYNRRGDNSLIRDKQVQDIIALLQHTDSIQDQADILHCLYMNKGIDFEFEHNGHHVTCRVLIEELYDRACKQKEWWCVRHCAGMLRMRNENIAQSLIAILAQQKQLTIGLPPAPREHVLTSPMPLDQLYNIIVAASGNDPTSVMLTQEILVFLMLFISTEPQLFAGMIRIRVGLIVQVMLGELKRTLQSTDEDATDHLLNLSPYEIKSLLHIILSGKEFGISEHSTKPAVGLDNMSKQEREMRIIRHEIKEASTKKLSVNLNWLDHPPDEDDDDLGKHGQWIRRRRLDGALNRVPVKFYGQICKNCIYLKCHGIKIAGYILYDSLTQEMTREEMKFALRVEEALNRVPFTEYRQLIVEACVIFTSIALGDARYTKNFIFYIHLVERNIFLYSRFHWDDIIVIEDIVSTANQIFLQDQRAFGGDASKCCANGAPCVSSAGICVHFYDSAPSGRFGTINYFLRALLKILHIDETSIGNACWELYCLEHGISEDGQMTKKSKNEKDDSFSTFFHNTGNRYVPRAIFVDLEPSVIDVIRSGPFKKLYHPEQLITDKEDAGGTGSGFTSLLMERLSVDYGTKSKLEFAVYPAPQISTAVVEPYNSILTTHTTLEHSDCAFMVDNEAVYDICRRNLDIERPSYTNLNRLIAQIVSSITASLRFEGALNVDLNEFQTNLVPYPRIHFPLATYAPIISAEKAMHEQISVGEITNAVFDPASQMVKCDPRHGKYMACCLLYRGDVVPQDVNRAVATIRTKRSVQFVDWCPTGFKVGINYQAMSVVPGSDMAQVPRAVCMLSNTTAIAEAWARLDHKFDLLYAKRAFVHWYVGEGMEEGEFSEAREDLAALEKDYEEVGAGSDDLDKTDEY</sequence>
<dbReference type="InterPro" id="IPR003008">
    <property type="entry name" value="Tubulin_FtsZ_GTPase"/>
</dbReference>
<keyword evidence="25" id="KW-1185">Reference proteome</keyword>
<dbReference type="InterPro" id="IPR037103">
    <property type="entry name" value="Tubulin/FtsZ-like_C"/>
</dbReference>
<evidence type="ECO:0000256" key="4">
    <source>
        <dbReference type="ARBA" id="ARBA00007128"/>
    </source>
</evidence>
<dbReference type="InterPro" id="IPR008928">
    <property type="entry name" value="6-hairpin_glycosidase_sf"/>
</dbReference>
<evidence type="ECO:0000313" key="23">
    <source>
        <dbReference type="EMBL" id="CAF0797180.1"/>
    </source>
</evidence>
<dbReference type="InterPro" id="IPR017975">
    <property type="entry name" value="Tubulin_CS"/>
</dbReference>
<keyword evidence="6 20" id="KW-1003">Cell membrane</keyword>
<evidence type="ECO:0000256" key="16">
    <source>
        <dbReference type="ARBA" id="ARBA00023288"/>
    </source>
</evidence>
<dbReference type="Pfam" id="PF03953">
    <property type="entry name" value="Tubulin_C"/>
    <property type="match status" value="1"/>
</dbReference>
<dbReference type="Gene3D" id="1.10.287.600">
    <property type="entry name" value="Helix hairpin bin"/>
    <property type="match status" value="1"/>
</dbReference>
<dbReference type="SUPFAM" id="SSF52490">
    <property type="entry name" value="Tubulin nucleotide-binding domain-like"/>
    <property type="match status" value="1"/>
</dbReference>
<dbReference type="GO" id="GO:0005886">
    <property type="term" value="C:plasma membrane"/>
    <property type="evidence" value="ECO:0007669"/>
    <property type="project" value="UniProtKB-SubCell"/>
</dbReference>
<dbReference type="SUPFAM" id="SSF48208">
    <property type="entry name" value="Six-hairpin glycosidases"/>
    <property type="match status" value="1"/>
</dbReference>
<keyword evidence="12 20" id="KW-0112">Calmodulin-binding</keyword>